<protein>
    <recommendedName>
        <fullName evidence="4">Tetratricopeptide repeat protein</fullName>
    </recommendedName>
</protein>
<feature type="transmembrane region" description="Helical" evidence="1">
    <location>
        <begin position="368"/>
        <end position="392"/>
    </location>
</feature>
<feature type="transmembrane region" description="Helical" evidence="1">
    <location>
        <begin position="336"/>
        <end position="356"/>
    </location>
</feature>
<dbReference type="Proteomes" id="UP000579523">
    <property type="component" value="Unassembled WGS sequence"/>
</dbReference>
<accession>A0A7W7LYY5</accession>
<gene>
    <name evidence="2" type="ORF">FHS37_003109</name>
</gene>
<sequence>MDTATVNSRLDGARCVDAGTRDRICEETAAALLAAGTVPSFEVRSADLRADPYFRCADRYWRSRFLHRPTARTAFECARWMADHVRDENWGEVAEQWALGNGFLNRGSVESAEQVAEAVGEAGTGPEAERIGFFLTLFQAGKLRANFCFDELHAFLEFSSPAAAAGSLRERPVFVALRSFAAFGSRTLTAAYACELLEQAWSAAGRTRHTVDICLNGLAFAAPFEGQGELLRDRAAEAVEAYPDDHMFHGRLAAGLHLCGQYDAALRSIDTALALLATSPTASLGVLQDQYLTKREAIREGRLQALRDAEQQRRWERQTAANTRVERSLHTSSVRAVEVVAVFTAAIAFAVGSLQVTLTGDLTLSDRLWLLAAQGVGLAVFALLVVGGTWLITRSHHGPDHREE</sequence>
<organism evidence="2 3">
    <name type="scientific">Streptomyces griseomycini</name>
    <dbReference type="NCBI Taxonomy" id="66895"/>
    <lineage>
        <taxon>Bacteria</taxon>
        <taxon>Bacillati</taxon>
        <taxon>Actinomycetota</taxon>
        <taxon>Actinomycetes</taxon>
        <taxon>Kitasatosporales</taxon>
        <taxon>Streptomycetaceae</taxon>
        <taxon>Streptomyces</taxon>
    </lineage>
</organism>
<keyword evidence="1" id="KW-0472">Membrane</keyword>
<keyword evidence="1" id="KW-1133">Transmembrane helix</keyword>
<dbReference type="EMBL" id="JACHJI010000005">
    <property type="protein sequence ID" value="MBB4899049.1"/>
    <property type="molecule type" value="Genomic_DNA"/>
</dbReference>
<proteinExistence type="predicted"/>
<evidence type="ECO:0000256" key="1">
    <source>
        <dbReference type="SAM" id="Phobius"/>
    </source>
</evidence>
<reference evidence="2 3" key="1">
    <citation type="submission" date="2020-08" db="EMBL/GenBank/DDBJ databases">
        <title>Genomic Encyclopedia of Type Strains, Phase III (KMG-III): the genomes of soil and plant-associated and newly described type strains.</title>
        <authorList>
            <person name="Whitman W."/>
        </authorList>
    </citation>
    <scope>NUCLEOTIDE SEQUENCE [LARGE SCALE GENOMIC DNA]</scope>
    <source>
        <strain evidence="2 3">CECT 3273</strain>
    </source>
</reference>
<name>A0A7W7LYY5_9ACTN</name>
<keyword evidence="1" id="KW-0812">Transmembrane</keyword>
<comment type="caution">
    <text evidence="2">The sequence shown here is derived from an EMBL/GenBank/DDBJ whole genome shotgun (WGS) entry which is preliminary data.</text>
</comment>
<dbReference type="SUPFAM" id="SSF48452">
    <property type="entry name" value="TPR-like"/>
    <property type="match status" value="1"/>
</dbReference>
<dbReference type="RefSeq" id="WP_184821445.1">
    <property type="nucleotide sequence ID" value="NZ_BMTI01000006.1"/>
</dbReference>
<dbReference type="InterPro" id="IPR011990">
    <property type="entry name" value="TPR-like_helical_dom_sf"/>
</dbReference>
<dbReference type="AlphaFoldDB" id="A0A7W7LYY5"/>
<evidence type="ECO:0008006" key="4">
    <source>
        <dbReference type="Google" id="ProtNLM"/>
    </source>
</evidence>
<evidence type="ECO:0000313" key="2">
    <source>
        <dbReference type="EMBL" id="MBB4899049.1"/>
    </source>
</evidence>
<evidence type="ECO:0000313" key="3">
    <source>
        <dbReference type="Proteomes" id="UP000579523"/>
    </source>
</evidence>
<keyword evidence="3" id="KW-1185">Reference proteome</keyword>